<dbReference type="UniPathway" id="UPA00031">
    <property type="reaction ID" value="UER00008"/>
</dbReference>
<dbReference type="HAMAP" id="MF_01021">
    <property type="entry name" value="HisI"/>
    <property type="match status" value="1"/>
</dbReference>
<keyword evidence="7" id="KW-0460">Magnesium</keyword>
<dbReference type="NCBIfam" id="NF000768">
    <property type="entry name" value="PRK00051.1"/>
    <property type="match status" value="1"/>
</dbReference>
<feature type="binding site" evidence="7">
    <location>
        <position position="96"/>
    </location>
    <ligand>
        <name>Zn(2+)</name>
        <dbReference type="ChEBI" id="CHEBI:29105"/>
        <note>ligand shared between dimeric partners</note>
    </ligand>
</feature>
<keyword evidence="6 7" id="KW-0368">Histidine biosynthesis</keyword>
<evidence type="ECO:0000256" key="3">
    <source>
        <dbReference type="ARBA" id="ARBA00022490"/>
    </source>
</evidence>
<dbReference type="GO" id="GO:0005737">
    <property type="term" value="C:cytoplasm"/>
    <property type="evidence" value="ECO:0007669"/>
    <property type="project" value="UniProtKB-SubCell"/>
</dbReference>
<evidence type="ECO:0000259" key="8">
    <source>
        <dbReference type="Pfam" id="PF01502"/>
    </source>
</evidence>
<evidence type="ECO:0000313" key="9">
    <source>
        <dbReference type="EMBL" id="RZB29522.1"/>
    </source>
</evidence>
<evidence type="ECO:0000256" key="5">
    <source>
        <dbReference type="ARBA" id="ARBA00022801"/>
    </source>
</evidence>
<comment type="pathway">
    <text evidence="2 7">Amino-acid biosynthesis; L-histidine biosynthesis; L-histidine from 5-phospho-alpha-D-ribose 1-diphosphate: step 3/9.</text>
</comment>
<feature type="domain" description="Phosphoribosyl-AMP cyclohydrolase" evidence="8">
    <location>
        <begin position="32"/>
        <end position="105"/>
    </location>
</feature>
<keyword evidence="3 7" id="KW-0963">Cytoplasm</keyword>
<reference evidence="10" key="1">
    <citation type="submission" date="2019-01" db="EMBL/GenBank/DDBJ databases">
        <title>Anaerobic oxidation of ethane by archaea from a marine hydrocarbon seep.</title>
        <authorList>
            <person name="Musat F."/>
        </authorList>
    </citation>
    <scope>NUCLEOTIDE SEQUENCE [LARGE SCALE GENOMIC DNA]</scope>
</reference>
<proteinExistence type="inferred from homology"/>
<comment type="catalytic activity">
    <reaction evidence="1 7">
        <text>1-(5-phospho-beta-D-ribosyl)-5'-AMP + H2O = 1-(5-phospho-beta-D-ribosyl)-5-[(5-phospho-beta-D-ribosylamino)methylideneamino]imidazole-4-carboxamide</text>
        <dbReference type="Rhea" id="RHEA:20049"/>
        <dbReference type="ChEBI" id="CHEBI:15377"/>
        <dbReference type="ChEBI" id="CHEBI:58435"/>
        <dbReference type="ChEBI" id="CHEBI:59457"/>
        <dbReference type="EC" id="3.5.4.19"/>
    </reaction>
</comment>
<feature type="binding site" evidence="7">
    <location>
        <position position="103"/>
    </location>
    <ligand>
        <name>Zn(2+)</name>
        <dbReference type="ChEBI" id="CHEBI:29105"/>
        <note>ligand shared between dimeric partners</note>
    </ligand>
</feature>
<comment type="function">
    <text evidence="7">Catalyzes the hydrolysis of the adenine ring of phosphoribosyl-AMP.</text>
</comment>
<feature type="binding site" evidence="7">
    <location>
        <position position="79"/>
    </location>
    <ligand>
        <name>Mg(2+)</name>
        <dbReference type="ChEBI" id="CHEBI:18420"/>
    </ligand>
</feature>
<dbReference type="PANTHER" id="PTHR42945:SF1">
    <property type="entry name" value="HISTIDINE BIOSYNTHESIS BIFUNCTIONAL PROTEIN HIS7"/>
    <property type="match status" value="1"/>
</dbReference>
<keyword evidence="7" id="KW-0479">Metal-binding</keyword>
<evidence type="ECO:0000256" key="6">
    <source>
        <dbReference type="ARBA" id="ARBA00023102"/>
    </source>
</evidence>
<evidence type="ECO:0000256" key="1">
    <source>
        <dbReference type="ARBA" id="ARBA00000024"/>
    </source>
</evidence>
<feature type="binding site" evidence="7">
    <location>
        <position position="81"/>
    </location>
    <ligand>
        <name>Mg(2+)</name>
        <dbReference type="ChEBI" id="CHEBI:18420"/>
    </ligand>
</feature>
<keyword evidence="4 7" id="KW-0028">Amino-acid biosynthesis</keyword>
<dbReference type="EMBL" id="RPGO01000025">
    <property type="protein sequence ID" value="RZB29522.1"/>
    <property type="molecule type" value="Genomic_DNA"/>
</dbReference>
<organism evidence="9 10">
    <name type="scientific">Candidatus Argoarchaeum ethanivorans</name>
    <dbReference type="NCBI Taxonomy" id="2608793"/>
    <lineage>
        <taxon>Archaea</taxon>
        <taxon>Methanobacteriati</taxon>
        <taxon>Methanobacteriota</taxon>
        <taxon>Stenosarchaea group</taxon>
        <taxon>Methanomicrobia</taxon>
        <taxon>Methanosarcinales</taxon>
        <taxon>Methanosarcinales incertae sedis</taxon>
        <taxon>GOM Arc I cluster</taxon>
        <taxon>Candidatus Argoarchaeum</taxon>
    </lineage>
</organism>
<dbReference type="Pfam" id="PF01502">
    <property type="entry name" value="PRA-CH"/>
    <property type="match status" value="1"/>
</dbReference>
<comment type="subunit">
    <text evidence="7">Homodimer.</text>
</comment>
<comment type="subcellular location">
    <subcellularLocation>
        <location evidence="7">Cytoplasm</location>
    </subcellularLocation>
</comment>
<sequence>MAMSESLLDNLKLENGLVVAIAQDYRTGEVLMCAYMNPEAVEETVKTGIAHYWSRSRKKLWKKGESSGHTQKVHEILVDCDADALLLKVEQVGGACHMGYRSCFYRRADGKIVGEKLFDPDKVYKAPARPQS</sequence>
<dbReference type="SUPFAM" id="SSF141734">
    <property type="entry name" value="HisI-like"/>
    <property type="match status" value="1"/>
</dbReference>
<dbReference type="InterPro" id="IPR002496">
    <property type="entry name" value="PRib_AMP_CycHydrolase_dom"/>
</dbReference>
<dbReference type="GO" id="GO:0004636">
    <property type="term" value="F:phosphoribosyl-ATP diphosphatase activity"/>
    <property type="evidence" value="ECO:0007669"/>
    <property type="project" value="UniProtKB-ARBA"/>
</dbReference>
<comment type="cofactor">
    <cofactor evidence="7">
        <name>Zn(2+)</name>
        <dbReference type="ChEBI" id="CHEBI:29105"/>
    </cofactor>
    <text evidence="7">Binds 1 zinc ion per subunit.</text>
</comment>
<feature type="binding site" evidence="7">
    <location>
        <position position="83"/>
    </location>
    <ligand>
        <name>Mg(2+)</name>
        <dbReference type="ChEBI" id="CHEBI:18420"/>
    </ligand>
</feature>
<dbReference type="InterPro" id="IPR038019">
    <property type="entry name" value="PRib_AMP_CycHydrolase_sf"/>
</dbReference>
<keyword evidence="5 7" id="KW-0378">Hydrolase</keyword>
<evidence type="ECO:0000256" key="2">
    <source>
        <dbReference type="ARBA" id="ARBA00005169"/>
    </source>
</evidence>
<dbReference type="Proteomes" id="UP000291831">
    <property type="component" value="Unassembled WGS sequence"/>
</dbReference>
<keyword evidence="7" id="KW-0862">Zinc</keyword>
<evidence type="ECO:0000256" key="7">
    <source>
        <dbReference type="HAMAP-Rule" id="MF_01021"/>
    </source>
</evidence>
<dbReference type="EC" id="3.5.4.19" evidence="7"/>
<dbReference type="GO" id="GO:0008270">
    <property type="term" value="F:zinc ion binding"/>
    <property type="evidence" value="ECO:0007669"/>
    <property type="project" value="UniProtKB-UniRule"/>
</dbReference>
<dbReference type="FunFam" id="3.10.20.810:FF:000001">
    <property type="entry name" value="Histidine biosynthesis bifunctional protein HisIE"/>
    <property type="match status" value="1"/>
</dbReference>
<feature type="binding site" evidence="7">
    <location>
        <position position="80"/>
    </location>
    <ligand>
        <name>Zn(2+)</name>
        <dbReference type="ChEBI" id="CHEBI:29105"/>
        <note>ligand shared between dimeric partners</note>
    </ligand>
</feature>
<dbReference type="Gene3D" id="3.10.20.810">
    <property type="entry name" value="Phosphoribosyl-AMP cyclohydrolase"/>
    <property type="match status" value="1"/>
</dbReference>
<dbReference type="InterPro" id="IPR026660">
    <property type="entry name" value="PRA-CH"/>
</dbReference>
<evidence type="ECO:0000313" key="10">
    <source>
        <dbReference type="Proteomes" id="UP000291831"/>
    </source>
</evidence>
<comment type="similarity">
    <text evidence="7">Belongs to the PRA-CH family.</text>
</comment>
<dbReference type="AlphaFoldDB" id="A0A8B3S3G3"/>
<dbReference type="PANTHER" id="PTHR42945">
    <property type="entry name" value="HISTIDINE BIOSYNTHESIS BIFUNCTIONAL PROTEIN"/>
    <property type="match status" value="1"/>
</dbReference>
<gene>
    <name evidence="7" type="primary">hisI</name>
    <name evidence="9" type="ORF">AEth_01033</name>
</gene>
<protein>
    <recommendedName>
        <fullName evidence="7">Phosphoribosyl-AMP cyclohydrolase</fullName>
        <shortName evidence="7">PRA-CH</shortName>
        <ecNumber evidence="7">3.5.4.19</ecNumber>
    </recommendedName>
</protein>
<dbReference type="Gene3D" id="4.10.80.70">
    <property type="match status" value="1"/>
</dbReference>
<accession>A0A8B3S3G3</accession>
<name>A0A8B3S3G3_9EURY</name>
<dbReference type="GO" id="GO:0000287">
    <property type="term" value="F:magnesium ion binding"/>
    <property type="evidence" value="ECO:0007669"/>
    <property type="project" value="UniProtKB-UniRule"/>
</dbReference>
<dbReference type="GO" id="GO:0000105">
    <property type="term" value="P:L-histidine biosynthetic process"/>
    <property type="evidence" value="ECO:0007669"/>
    <property type="project" value="UniProtKB-UniRule"/>
</dbReference>
<comment type="cofactor">
    <cofactor evidence="7">
        <name>Mg(2+)</name>
        <dbReference type="ChEBI" id="CHEBI:18420"/>
    </cofactor>
    <text evidence="7">Binds 1 Mg(2+) ion per subunit.</text>
</comment>
<dbReference type="GO" id="GO:0004635">
    <property type="term" value="F:phosphoribosyl-AMP cyclohydrolase activity"/>
    <property type="evidence" value="ECO:0007669"/>
    <property type="project" value="UniProtKB-UniRule"/>
</dbReference>
<comment type="caution">
    <text evidence="9">The sequence shown here is derived from an EMBL/GenBank/DDBJ whole genome shotgun (WGS) entry which is preliminary data.</text>
</comment>
<evidence type="ECO:0000256" key="4">
    <source>
        <dbReference type="ARBA" id="ARBA00022605"/>
    </source>
</evidence>